<evidence type="ECO:0000313" key="2">
    <source>
        <dbReference type="EMBL" id="VDN96863.1"/>
    </source>
</evidence>
<dbReference type="PANTHER" id="PTHR22684:SF0">
    <property type="entry name" value="RIBOSOME QUALITY CONTROL COMPLEX SUBUNIT TCF25"/>
    <property type="match status" value="1"/>
</dbReference>
<dbReference type="OrthoDB" id="205993at2759"/>
<feature type="region of interest" description="Disordered" evidence="1">
    <location>
        <begin position="40"/>
        <end position="91"/>
    </location>
</feature>
<proteinExistence type="predicted"/>
<dbReference type="PANTHER" id="PTHR22684">
    <property type="entry name" value="NULP1-RELATED"/>
    <property type="match status" value="1"/>
</dbReference>
<dbReference type="WBParaSite" id="HNAJ_0000100401-mRNA-1">
    <property type="protein sequence ID" value="HNAJ_0000100401-mRNA-1"/>
    <property type="gene ID" value="HNAJ_0000100401"/>
</dbReference>
<dbReference type="GO" id="GO:1990112">
    <property type="term" value="C:RQC complex"/>
    <property type="evidence" value="ECO:0007669"/>
    <property type="project" value="TreeGrafter"/>
</dbReference>
<dbReference type="Pfam" id="PF04910">
    <property type="entry name" value="Tcf25"/>
    <property type="match status" value="1"/>
</dbReference>
<dbReference type="EMBL" id="UZAE01000347">
    <property type="protein sequence ID" value="VDN96863.1"/>
    <property type="molecule type" value="Genomic_DNA"/>
</dbReference>
<dbReference type="Proteomes" id="UP000278807">
    <property type="component" value="Unassembled WGS sequence"/>
</dbReference>
<feature type="compositionally biased region" description="Basic residues" evidence="1">
    <location>
        <begin position="68"/>
        <end position="82"/>
    </location>
</feature>
<sequence>MSHRALKKVLSSKDVTEGDADEADEEVILKPKQSVFSMFDISMPSEPIVPSSHSESEQEARPNPSQSAKRKKNRRGKNKNKSPLKPEPTDDDALFEAVQKSISQPGTSKKSNSPISSSELLSVNRKFLDYRAELNRKFGSSSNENKIRNPLPFGQLVRPNPQWPRFERCGLEMKQSNDGSFAFAHDKEYSKQQKAFYVLQDALDPQLLSMFLSKAPYHIDTLLSLSDYLKHQDQSEVASDLLERVLYAYQITFHLGFSFSSSRSCRLDYRIQENRSLFFAIFRYIFYVSSRSCYRAALEYSKALLLLNPDADPLAILLAIDFFAISAEDYEFLIELYESWNPKRNLYLFPNFAFSIPLARWSQRNRQRRRKPPADIKDSEEIDKMLQDALIMFPGFLPRLMKHTRVGGTSNLDKSELFGKEIRLR</sequence>
<feature type="compositionally biased region" description="Acidic residues" evidence="1">
    <location>
        <begin position="17"/>
        <end position="26"/>
    </location>
</feature>
<protein>
    <submittedName>
        <fullName evidence="4">Transcription factor 25</fullName>
    </submittedName>
</protein>
<organism evidence="4">
    <name type="scientific">Rodentolepis nana</name>
    <name type="common">Dwarf tapeworm</name>
    <name type="synonym">Hymenolepis nana</name>
    <dbReference type="NCBI Taxonomy" id="102285"/>
    <lineage>
        <taxon>Eukaryota</taxon>
        <taxon>Metazoa</taxon>
        <taxon>Spiralia</taxon>
        <taxon>Lophotrochozoa</taxon>
        <taxon>Platyhelminthes</taxon>
        <taxon>Cestoda</taxon>
        <taxon>Eucestoda</taxon>
        <taxon>Cyclophyllidea</taxon>
        <taxon>Hymenolepididae</taxon>
        <taxon>Rodentolepis</taxon>
    </lineage>
</organism>
<accession>A0A0R3T263</accession>
<evidence type="ECO:0000313" key="3">
    <source>
        <dbReference type="Proteomes" id="UP000278807"/>
    </source>
</evidence>
<gene>
    <name evidence="2" type="ORF">HNAJ_LOCUS1004</name>
</gene>
<dbReference type="STRING" id="102285.A0A0R3T263"/>
<evidence type="ECO:0000313" key="4">
    <source>
        <dbReference type="WBParaSite" id="HNAJ_0000100401-mRNA-1"/>
    </source>
</evidence>
<feature type="region of interest" description="Disordered" evidence="1">
    <location>
        <begin position="1"/>
        <end position="27"/>
    </location>
</feature>
<keyword evidence="3" id="KW-1185">Reference proteome</keyword>
<dbReference type="InterPro" id="IPR006994">
    <property type="entry name" value="TCF25/Rqc1"/>
</dbReference>
<name>A0A0R3T263_RODNA</name>
<reference evidence="2 3" key="2">
    <citation type="submission" date="2018-11" db="EMBL/GenBank/DDBJ databases">
        <authorList>
            <consortium name="Pathogen Informatics"/>
        </authorList>
    </citation>
    <scope>NUCLEOTIDE SEQUENCE [LARGE SCALE GENOMIC DNA]</scope>
</reference>
<dbReference type="AlphaFoldDB" id="A0A0R3T263"/>
<reference evidence="4" key="1">
    <citation type="submission" date="2017-02" db="UniProtKB">
        <authorList>
            <consortium name="WormBaseParasite"/>
        </authorList>
    </citation>
    <scope>IDENTIFICATION</scope>
</reference>
<evidence type="ECO:0000256" key="1">
    <source>
        <dbReference type="SAM" id="MobiDB-lite"/>
    </source>
</evidence>